<evidence type="ECO:0000313" key="2">
    <source>
        <dbReference type="EMBL" id="QKZ18808.1"/>
    </source>
</evidence>
<gene>
    <name evidence="2" type="ORF">HUT05_16415</name>
</gene>
<dbReference type="EMBL" id="CP056041">
    <property type="protein sequence ID" value="QKZ18808.1"/>
    <property type="molecule type" value="Genomic_DNA"/>
</dbReference>
<keyword evidence="1" id="KW-0472">Membrane</keyword>
<feature type="transmembrane region" description="Helical" evidence="1">
    <location>
        <begin position="238"/>
        <end position="259"/>
    </location>
</feature>
<keyword evidence="1" id="KW-1133">Transmembrane helix</keyword>
<sequence>MTTQPPAITLKHTYYRCRLGRRQLDGLFATASAGFSTDAVEISTERHNRIFRAPALDHLVAAVRSAPLPGDPDQWSNLTFTAQEASGKCAVSVQLMPEHVEVTVTGLDPTWVYGADAQIRLFLEDEAVGGSSKSRSEAHRKMRSAMGGAFLWTFMIVYAVVWYPGSRVGAPPGATGAEWVNKPLPLGSLLVLAMVALYFAVRTVQHWARDRAGRGRLAVTGELPAGTWWKRLSTAEQLSAVGLLVTALATLGTLVSAGADVFKSD</sequence>
<protein>
    <submittedName>
        <fullName evidence="2">Uncharacterized protein</fullName>
    </submittedName>
</protein>
<evidence type="ECO:0000256" key="1">
    <source>
        <dbReference type="SAM" id="Phobius"/>
    </source>
</evidence>
<keyword evidence="1" id="KW-0812">Transmembrane</keyword>
<dbReference type="AlphaFoldDB" id="A0A7H8T741"/>
<accession>A0A7H8T741</accession>
<feature type="transmembrane region" description="Helical" evidence="1">
    <location>
        <begin position="183"/>
        <end position="201"/>
    </location>
</feature>
<feature type="transmembrane region" description="Helical" evidence="1">
    <location>
        <begin position="145"/>
        <end position="163"/>
    </location>
</feature>
<reference evidence="2 3" key="1">
    <citation type="submission" date="2020-06" db="EMBL/GenBank/DDBJ databases">
        <title>Genome mining for natural products.</title>
        <authorList>
            <person name="Zhang B."/>
            <person name="Shi J."/>
            <person name="Ge H."/>
        </authorList>
    </citation>
    <scope>NUCLEOTIDE SEQUENCE [LARGE SCALE GENOMIC DNA]</scope>
    <source>
        <strain evidence="2 3">NA02069</strain>
    </source>
</reference>
<organism evidence="2 3">
    <name type="scientific">Streptomyces chartreusis</name>
    <dbReference type="NCBI Taxonomy" id="1969"/>
    <lineage>
        <taxon>Bacteria</taxon>
        <taxon>Bacillati</taxon>
        <taxon>Actinomycetota</taxon>
        <taxon>Actinomycetes</taxon>
        <taxon>Kitasatosporales</taxon>
        <taxon>Streptomycetaceae</taxon>
        <taxon>Streptomyces</taxon>
    </lineage>
</organism>
<evidence type="ECO:0000313" key="3">
    <source>
        <dbReference type="Proteomes" id="UP000509418"/>
    </source>
</evidence>
<name>A0A7H8T741_STRCX</name>
<proteinExistence type="predicted"/>
<dbReference type="RefSeq" id="WP_176575555.1">
    <property type="nucleotide sequence ID" value="NZ_CP056041.1"/>
</dbReference>
<keyword evidence="3" id="KW-1185">Reference proteome</keyword>
<dbReference type="Proteomes" id="UP000509418">
    <property type="component" value="Chromosome"/>
</dbReference>